<dbReference type="InterPro" id="IPR010724">
    <property type="entry name" value="RepA_N"/>
</dbReference>
<gene>
    <name evidence="2" type="ORF">P1N92_05570</name>
</gene>
<organism evidence="2 3">
    <name type="scientific">Leuconostoc pseudomesenteroides</name>
    <dbReference type="NCBI Taxonomy" id="33968"/>
    <lineage>
        <taxon>Bacteria</taxon>
        <taxon>Bacillati</taxon>
        <taxon>Bacillota</taxon>
        <taxon>Bacilli</taxon>
        <taxon>Lactobacillales</taxon>
        <taxon>Lactobacillaceae</taxon>
        <taxon>Leuconostoc</taxon>
    </lineage>
</organism>
<name>A0ABT6HEK0_LEUPS</name>
<proteinExistence type="predicted"/>
<evidence type="ECO:0000313" key="3">
    <source>
        <dbReference type="Proteomes" id="UP001529201"/>
    </source>
</evidence>
<feature type="domain" description="Replication initiator A N-terminal" evidence="1">
    <location>
        <begin position="14"/>
        <end position="88"/>
    </location>
</feature>
<protein>
    <submittedName>
        <fullName evidence="2">Replication initiator protein A</fullName>
    </submittedName>
</protein>
<keyword evidence="3" id="KW-1185">Reference proteome</keyword>
<dbReference type="RefSeq" id="WP_228934211.1">
    <property type="nucleotide sequence ID" value="NZ_CP042383.1"/>
</dbReference>
<dbReference type="Pfam" id="PF06970">
    <property type="entry name" value="RepA_N"/>
    <property type="match status" value="1"/>
</dbReference>
<dbReference type="GeneID" id="71455190"/>
<dbReference type="EMBL" id="JARGDN010000004">
    <property type="protein sequence ID" value="MDG9733588.1"/>
    <property type="molecule type" value="Genomic_DNA"/>
</dbReference>
<evidence type="ECO:0000313" key="2">
    <source>
        <dbReference type="EMBL" id="MDG9733588.1"/>
    </source>
</evidence>
<sequence>MERISLKQVETSERFYRVPKALLLNPFYKCLKPEAKLAYSLLRNRFNLSISNEWIDSKGDVYLYYPNEKLAHDLNVGKDKVIRIKKELHEYGLLEE</sequence>
<evidence type="ECO:0000259" key="1">
    <source>
        <dbReference type="Pfam" id="PF06970"/>
    </source>
</evidence>
<reference evidence="2 3" key="1">
    <citation type="submission" date="2023-02" db="EMBL/GenBank/DDBJ databases">
        <title>Antimicrobial susceptibility testing and tentative epidemiological cut-off values for Lactobacillaceae family species intended for ingestion.</title>
        <authorList>
            <person name="Noehr-Meldgaard K."/>
            <person name="Struve C."/>
            <person name="Ingmer H."/>
            <person name="Koza A."/>
            <person name="Al-Nakeeb K."/>
            <person name="Agersoe Y."/>
        </authorList>
    </citation>
    <scope>NUCLEOTIDE SEQUENCE [LARGE SCALE GENOMIC DNA]</scope>
    <source>
        <strain evidence="2 3">DSM 20193</strain>
    </source>
</reference>
<accession>A0ABT6HEK0</accession>
<comment type="caution">
    <text evidence="2">The sequence shown here is derived from an EMBL/GenBank/DDBJ whole genome shotgun (WGS) entry which is preliminary data.</text>
</comment>
<dbReference type="Proteomes" id="UP001529201">
    <property type="component" value="Unassembled WGS sequence"/>
</dbReference>